<comment type="catalytic activity">
    <reaction evidence="1 16">
        <text>(R)-pantothenate + ATP = (R)-4'-phosphopantothenate + ADP + H(+)</text>
        <dbReference type="Rhea" id="RHEA:16373"/>
        <dbReference type="ChEBI" id="CHEBI:10986"/>
        <dbReference type="ChEBI" id="CHEBI:15378"/>
        <dbReference type="ChEBI" id="CHEBI:29032"/>
        <dbReference type="ChEBI" id="CHEBI:30616"/>
        <dbReference type="ChEBI" id="CHEBI:456216"/>
        <dbReference type="EC" id="2.7.1.33"/>
    </reaction>
</comment>
<dbReference type="CDD" id="cd24015">
    <property type="entry name" value="ASKHA_NBD_PanK-III"/>
    <property type="match status" value="1"/>
</dbReference>
<feature type="binding site" evidence="16">
    <location>
        <position position="127"/>
    </location>
    <ligand>
        <name>ATP</name>
        <dbReference type="ChEBI" id="CHEBI:30616"/>
    </ligand>
</feature>
<comment type="caution">
    <text evidence="16">Lacks conserved residue(s) required for the propagation of feature annotation.</text>
</comment>
<evidence type="ECO:0000256" key="2">
    <source>
        <dbReference type="ARBA" id="ARBA00001958"/>
    </source>
</evidence>
<dbReference type="HAMAP" id="MF_01274">
    <property type="entry name" value="Pantothen_kinase_3"/>
    <property type="match status" value="1"/>
</dbReference>
<dbReference type="EMBL" id="LANA01000002">
    <property type="protein sequence ID" value="NMN68105.1"/>
    <property type="molecule type" value="Genomic_DNA"/>
</dbReference>
<comment type="caution">
    <text evidence="17">The sequence shown here is derived from an EMBL/GenBank/DDBJ whole genome shotgun (WGS) entry which is preliminary data.</text>
</comment>
<dbReference type="InterPro" id="IPR043129">
    <property type="entry name" value="ATPase_NBD"/>
</dbReference>
<sequence>MIIVGDIGNTETKICIINSKNKIIRRIIIDTKKINSSLLKKSTSSLNIQNYLIKKFLICSVVPKAYDKIKIFFNKIYKIRCYELKNLNLKKLIKIKVNYKQIGSDRLANAISVSNYKDNFIILDFGTATTFDVLIKNTYHGGVIAPGVKLSLNTLIDKATQIPSINLKKTKKVIGLNTISAVRAGFFWGYKGLIDNIIKLIKKETKLSFKIIITGGFSNLFKNSIKTKVLLNKDITINGLIKATTLIK</sequence>
<keyword evidence="12 16" id="KW-0630">Potassium</keyword>
<evidence type="ECO:0000256" key="6">
    <source>
        <dbReference type="ARBA" id="ARBA00012102"/>
    </source>
</evidence>
<evidence type="ECO:0000313" key="18">
    <source>
        <dbReference type="Proteomes" id="UP001166004"/>
    </source>
</evidence>
<feature type="binding site" evidence="16">
    <location>
        <position position="124"/>
    </location>
    <ligand>
        <name>K(+)</name>
        <dbReference type="ChEBI" id="CHEBI:29103"/>
    </ligand>
</feature>
<dbReference type="PANTHER" id="PTHR34265">
    <property type="entry name" value="TYPE III PANTOTHENATE KINASE"/>
    <property type="match status" value="1"/>
</dbReference>
<evidence type="ECO:0000256" key="3">
    <source>
        <dbReference type="ARBA" id="ARBA00004496"/>
    </source>
</evidence>
<evidence type="ECO:0000256" key="8">
    <source>
        <dbReference type="ARBA" id="ARBA00022679"/>
    </source>
</evidence>
<keyword evidence="9 16" id="KW-0547">Nucleotide-binding</keyword>
<dbReference type="RefSeq" id="WP_169036600.1">
    <property type="nucleotide sequence ID" value="NZ_LANA01000002.1"/>
</dbReference>
<name>A0ABX1T4D7_PELUQ</name>
<evidence type="ECO:0000256" key="1">
    <source>
        <dbReference type="ARBA" id="ARBA00001206"/>
    </source>
</evidence>
<accession>A0ABX1T4D7</accession>
<evidence type="ECO:0000256" key="5">
    <source>
        <dbReference type="ARBA" id="ARBA00011738"/>
    </source>
</evidence>
<evidence type="ECO:0000256" key="11">
    <source>
        <dbReference type="ARBA" id="ARBA00022840"/>
    </source>
</evidence>
<comment type="pathway">
    <text evidence="4 16">Cofactor biosynthesis; coenzyme A biosynthesis; CoA from (R)-pantothenate: step 1/5.</text>
</comment>
<keyword evidence="18" id="KW-1185">Reference proteome</keyword>
<dbReference type="NCBIfam" id="TIGR00671">
    <property type="entry name" value="baf"/>
    <property type="match status" value="1"/>
</dbReference>
<comment type="subunit">
    <text evidence="5 16">Homodimer.</text>
</comment>
<dbReference type="PANTHER" id="PTHR34265:SF1">
    <property type="entry name" value="TYPE III PANTOTHENATE KINASE"/>
    <property type="match status" value="1"/>
</dbReference>
<proteinExistence type="inferred from homology"/>
<feature type="binding site" evidence="16">
    <location>
        <begin position="6"/>
        <end position="13"/>
    </location>
    <ligand>
        <name>ATP</name>
        <dbReference type="ChEBI" id="CHEBI:30616"/>
    </ligand>
</feature>
<evidence type="ECO:0000313" key="17">
    <source>
        <dbReference type="EMBL" id="NMN68105.1"/>
    </source>
</evidence>
<feature type="binding site" evidence="16">
    <location>
        <position position="178"/>
    </location>
    <ligand>
        <name>substrate</name>
    </ligand>
</feature>
<organism evidence="17 18">
    <name type="scientific">Pelagibacter ubique</name>
    <dbReference type="NCBI Taxonomy" id="198252"/>
    <lineage>
        <taxon>Bacteria</taxon>
        <taxon>Pseudomonadati</taxon>
        <taxon>Pseudomonadota</taxon>
        <taxon>Alphaproteobacteria</taxon>
        <taxon>Candidatus Pelagibacterales</taxon>
        <taxon>Candidatus Pelagibacteraceae</taxon>
        <taxon>Candidatus Pelagibacter</taxon>
    </lineage>
</organism>
<evidence type="ECO:0000256" key="16">
    <source>
        <dbReference type="HAMAP-Rule" id="MF_01274"/>
    </source>
</evidence>
<comment type="function">
    <text evidence="16">Catalyzes the phosphorylation of pantothenate (Pan), the first step in CoA biosynthesis.</text>
</comment>
<evidence type="ECO:0000256" key="13">
    <source>
        <dbReference type="ARBA" id="ARBA00022993"/>
    </source>
</evidence>
<dbReference type="EC" id="2.7.1.33" evidence="6 16"/>
<evidence type="ECO:0000256" key="15">
    <source>
        <dbReference type="ARBA" id="ARBA00040883"/>
    </source>
</evidence>
<dbReference type="Pfam" id="PF03309">
    <property type="entry name" value="Pan_kinase"/>
    <property type="match status" value="1"/>
</dbReference>
<evidence type="ECO:0000256" key="14">
    <source>
        <dbReference type="ARBA" id="ARBA00038036"/>
    </source>
</evidence>
<dbReference type="InterPro" id="IPR004619">
    <property type="entry name" value="Type_III_PanK"/>
</dbReference>
<keyword evidence="8 16" id="KW-0808">Transferase</keyword>
<evidence type="ECO:0000256" key="12">
    <source>
        <dbReference type="ARBA" id="ARBA00022958"/>
    </source>
</evidence>
<comment type="similarity">
    <text evidence="14 16">Belongs to the type III pantothenate kinase family.</text>
</comment>
<dbReference type="SUPFAM" id="SSF53067">
    <property type="entry name" value="Actin-like ATPase domain"/>
    <property type="match status" value="2"/>
</dbReference>
<evidence type="ECO:0000256" key="10">
    <source>
        <dbReference type="ARBA" id="ARBA00022777"/>
    </source>
</evidence>
<keyword evidence="16" id="KW-0479">Metal-binding</keyword>
<reference evidence="17 18" key="1">
    <citation type="submission" date="2019-07" db="EMBL/GenBank/DDBJ databases">
        <title>SAR11 Genome Evolution.</title>
        <authorList>
            <person name="Giovannoni S."/>
        </authorList>
    </citation>
    <scope>NUCLEOTIDE SEQUENCE [LARGE SCALE GENOMIC DNA]</scope>
    <source>
        <strain evidence="17 18">HTCC9565</strain>
    </source>
</reference>
<keyword evidence="13 16" id="KW-0173">Coenzyme A biosynthesis</keyword>
<keyword evidence="11 16" id="KW-0067">ATP-binding</keyword>
<dbReference type="GO" id="GO:0016301">
    <property type="term" value="F:kinase activity"/>
    <property type="evidence" value="ECO:0007669"/>
    <property type="project" value="UniProtKB-KW"/>
</dbReference>
<gene>
    <name evidence="16" type="primary">coaX</name>
    <name evidence="17" type="ORF">VP91_00012670</name>
</gene>
<evidence type="ECO:0000256" key="9">
    <source>
        <dbReference type="ARBA" id="ARBA00022741"/>
    </source>
</evidence>
<feature type="active site" description="Proton acceptor" evidence="16">
    <location>
        <position position="105"/>
    </location>
</feature>
<comment type="cofactor">
    <cofactor evidence="2">
        <name>K(+)</name>
        <dbReference type="ChEBI" id="CHEBI:29103"/>
    </cofactor>
</comment>
<dbReference type="Proteomes" id="UP001166004">
    <property type="component" value="Unassembled WGS sequence"/>
</dbReference>
<protein>
    <recommendedName>
        <fullName evidence="15 16">Type III pantothenate kinase</fullName>
        <ecNumber evidence="6 16">2.7.1.33</ecNumber>
    </recommendedName>
    <alternativeName>
        <fullName evidence="16">PanK-III</fullName>
    </alternativeName>
    <alternativeName>
        <fullName evidence="16">Pantothenic acid kinase</fullName>
    </alternativeName>
</protein>
<comment type="subcellular location">
    <subcellularLocation>
        <location evidence="3 16">Cytoplasm</location>
    </subcellularLocation>
</comment>
<dbReference type="Gene3D" id="3.30.420.40">
    <property type="match status" value="2"/>
</dbReference>
<keyword evidence="10 16" id="KW-0418">Kinase</keyword>
<evidence type="ECO:0000256" key="7">
    <source>
        <dbReference type="ARBA" id="ARBA00022490"/>
    </source>
</evidence>
<keyword evidence="7 16" id="KW-0963">Cytoplasm</keyword>
<evidence type="ECO:0000256" key="4">
    <source>
        <dbReference type="ARBA" id="ARBA00005225"/>
    </source>
</evidence>
<feature type="binding site" evidence="16">
    <location>
        <begin position="103"/>
        <end position="106"/>
    </location>
    <ligand>
        <name>substrate</name>
    </ligand>
</feature>
<comment type="cofactor">
    <cofactor evidence="16">
        <name>NH4(+)</name>
        <dbReference type="ChEBI" id="CHEBI:28938"/>
    </cofactor>
    <cofactor evidence="16">
        <name>K(+)</name>
        <dbReference type="ChEBI" id="CHEBI:29103"/>
    </cofactor>
    <text evidence="16">A monovalent cation. Ammonium or potassium.</text>
</comment>